<dbReference type="GO" id="GO:0005886">
    <property type="term" value="C:plasma membrane"/>
    <property type="evidence" value="ECO:0007669"/>
    <property type="project" value="UniProtKB-SubCell"/>
</dbReference>
<dbReference type="AlphaFoldDB" id="D1YLM0"/>
<evidence type="ECO:0000256" key="4">
    <source>
        <dbReference type="ARBA" id="ARBA00022692"/>
    </source>
</evidence>
<feature type="transmembrane region" description="Helical" evidence="7">
    <location>
        <begin position="135"/>
        <end position="152"/>
    </location>
</feature>
<feature type="transmembrane region" description="Helical" evidence="7">
    <location>
        <begin position="253"/>
        <end position="274"/>
    </location>
</feature>
<feature type="transmembrane region" description="Helical" evidence="7">
    <location>
        <begin position="45"/>
        <end position="64"/>
    </location>
</feature>
<feature type="transmembrane region" description="Helical" evidence="7">
    <location>
        <begin position="280"/>
        <end position="297"/>
    </location>
</feature>
<evidence type="ECO:0000256" key="5">
    <source>
        <dbReference type="ARBA" id="ARBA00022989"/>
    </source>
</evidence>
<organism evidence="9 10">
    <name type="scientific">Lactobacillus gasseri 224-1</name>
    <dbReference type="NCBI Taxonomy" id="679196"/>
    <lineage>
        <taxon>Bacteria</taxon>
        <taxon>Bacillati</taxon>
        <taxon>Bacillota</taxon>
        <taxon>Bacilli</taxon>
        <taxon>Lactobacillales</taxon>
        <taxon>Lactobacillaceae</taxon>
        <taxon>Lactobacillus</taxon>
    </lineage>
</organism>
<reference evidence="9 10" key="1">
    <citation type="submission" date="2009-12" db="EMBL/GenBank/DDBJ databases">
        <title>Genome Sequence of Lactobacillus gasseri 224-1.</title>
        <authorList>
            <person name="Durkin A.S."/>
            <person name="Madupu R."/>
            <person name="Torralba M."/>
            <person name="Methe B."/>
            <person name="Sutton G."/>
            <person name="Strausberg R.L."/>
            <person name="Nelson K.E."/>
        </authorList>
    </citation>
    <scope>NUCLEOTIDE SEQUENCE [LARGE SCALE GENOMIC DNA]</scope>
    <source>
        <strain evidence="9 10">224-1</strain>
    </source>
</reference>
<dbReference type="PANTHER" id="PTHR32322:SF18">
    <property type="entry name" value="S-ADENOSYLMETHIONINE_S-ADENOSYLHOMOCYSTEINE TRANSPORTER"/>
    <property type="match status" value="1"/>
</dbReference>
<gene>
    <name evidence="9" type="ORF">HMPREF9209_2239</name>
</gene>
<name>D1YLM0_LACGS</name>
<feature type="transmembrane region" description="Helical" evidence="7">
    <location>
        <begin position="221"/>
        <end position="241"/>
    </location>
</feature>
<evidence type="ECO:0000313" key="9">
    <source>
        <dbReference type="EMBL" id="EFB61578.1"/>
    </source>
</evidence>
<accession>D1YLM0</accession>
<protein>
    <submittedName>
        <fullName evidence="9">Putative membrane protein</fullName>
    </submittedName>
</protein>
<dbReference type="EMBL" id="ADFT01000035">
    <property type="protein sequence ID" value="EFB61578.1"/>
    <property type="molecule type" value="Genomic_DNA"/>
</dbReference>
<feature type="transmembrane region" description="Helical" evidence="7">
    <location>
        <begin position="104"/>
        <end position="123"/>
    </location>
</feature>
<evidence type="ECO:0000256" key="6">
    <source>
        <dbReference type="ARBA" id="ARBA00023136"/>
    </source>
</evidence>
<evidence type="ECO:0000256" key="7">
    <source>
        <dbReference type="SAM" id="Phobius"/>
    </source>
</evidence>
<feature type="transmembrane region" description="Helical" evidence="7">
    <location>
        <begin position="76"/>
        <end position="98"/>
    </location>
</feature>
<keyword evidence="5 7" id="KW-1133">Transmembrane helix</keyword>
<dbReference type="PANTHER" id="PTHR32322">
    <property type="entry name" value="INNER MEMBRANE TRANSPORTER"/>
    <property type="match status" value="1"/>
</dbReference>
<feature type="transmembrane region" description="Helical" evidence="7">
    <location>
        <begin position="158"/>
        <end position="179"/>
    </location>
</feature>
<comment type="similarity">
    <text evidence="2">Belongs to the EamA transporter family.</text>
</comment>
<keyword evidence="4 7" id="KW-0812">Transmembrane</keyword>
<evidence type="ECO:0000259" key="8">
    <source>
        <dbReference type="Pfam" id="PF00892"/>
    </source>
</evidence>
<evidence type="ECO:0000256" key="3">
    <source>
        <dbReference type="ARBA" id="ARBA00022475"/>
    </source>
</evidence>
<evidence type="ECO:0000256" key="2">
    <source>
        <dbReference type="ARBA" id="ARBA00007362"/>
    </source>
</evidence>
<keyword evidence="6 7" id="KW-0472">Membrane</keyword>
<dbReference type="InterPro" id="IPR000620">
    <property type="entry name" value="EamA_dom"/>
</dbReference>
<feature type="domain" description="EamA" evidence="8">
    <location>
        <begin position="163"/>
        <end position="294"/>
    </location>
</feature>
<evidence type="ECO:0000313" key="10">
    <source>
        <dbReference type="Proteomes" id="UP000003684"/>
    </source>
</evidence>
<sequence>MNKQVTRSRLWTILAALAAVMWGISGLFAESLFKISSKITPIWLTQIRLIISGVVLLIIAAILHQKPFSILKNKKNTLHIIAYGVFGLLPVQIFYFIVIEMANASIATILQFIGPFFVLAYLAVTHQQVLRKLDVLAAIMAFIGVFLLSTHGNLNHLAITPVALFFGLLSALGEASYTLIPVKIVKRISSLVLTGWGMIFAGLGLVIVHPSFPAIPNTSKVWLWVGAIIILGTIVPFQIMANALRYVKPSTVSLLDAFEPLSATVGSVLIFGLVMSGMDWLGTFLVIVAVLALNFTPKRKIKKFLKREYKEKLAISSLEMALILPAFFA</sequence>
<feature type="transmembrane region" description="Helical" evidence="7">
    <location>
        <begin position="191"/>
        <end position="209"/>
    </location>
</feature>
<comment type="subcellular location">
    <subcellularLocation>
        <location evidence="1">Cell membrane</location>
        <topology evidence="1">Multi-pass membrane protein</topology>
    </subcellularLocation>
</comment>
<proteinExistence type="inferred from homology"/>
<feature type="domain" description="EamA" evidence="8">
    <location>
        <begin position="10"/>
        <end position="150"/>
    </location>
</feature>
<dbReference type="InterPro" id="IPR037185">
    <property type="entry name" value="EmrE-like"/>
</dbReference>
<dbReference type="SUPFAM" id="SSF103481">
    <property type="entry name" value="Multidrug resistance efflux transporter EmrE"/>
    <property type="match status" value="2"/>
</dbReference>
<dbReference type="Pfam" id="PF00892">
    <property type="entry name" value="EamA"/>
    <property type="match status" value="2"/>
</dbReference>
<evidence type="ECO:0000256" key="1">
    <source>
        <dbReference type="ARBA" id="ARBA00004651"/>
    </source>
</evidence>
<dbReference type="InterPro" id="IPR050638">
    <property type="entry name" value="AA-Vitamin_Transporters"/>
</dbReference>
<dbReference type="Proteomes" id="UP000003684">
    <property type="component" value="Unassembled WGS sequence"/>
</dbReference>
<keyword evidence="3" id="KW-1003">Cell membrane</keyword>
<comment type="caution">
    <text evidence="9">The sequence shown here is derived from an EMBL/GenBank/DDBJ whole genome shotgun (WGS) entry which is preliminary data.</text>
</comment>